<evidence type="ECO:0000313" key="2">
    <source>
        <dbReference type="EMBL" id="KAH0761319.1"/>
    </source>
</evidence>
<evidence type="ECO:0000313" key="3">
    <source>
        <dbReference type="Proteomes" id="UP000826656"/>
    </source>
</evidence>
<feature type="region of interest" description="Disordered" evidence="1">
    <location>
        <begin position="35"/>
        <end position="72"/>
    </location>
</feature>
<sequence>MYLIEDLHDKLRDFESYLAKSKSMGSDVSIATVNATTKSRQPQHRNRGSYSNHNQPAMSHTNLGQHGGNQRSHKPRVICQLCENTGHIAKKCYRAKEIILGTPTANNTIVFIPTTQGWLMDSGASHHVTNDIQNLYLSSDYDDPDEVQISDGSGLHITHDLNTREVVLQGQNKDNVYVLPTSSPPTVHNTIRAPIADWHRRLGYPSDRILHHIIHTDSLPLSSSSLKSKSCVSYACNKSHRLPFSQSTLRSLSP</sequence>
<dbReference type="Proteomes" id="UP000826656">
    <property type="component" value="Unassembled WGS sequence"/>
</dbReference>
<comment type="caution">
    <text evidence="2">The sequence shown here is derived from an EMBL/GenBank/DDBJ whole genome shotgun (WGS) entry which is preliminary data.</text>
</comment>
<proteinExistence type="predicted"/>
<evidence type="ECO:0000256" key="1">
    <source>
        <dbReference type="SAM" id="MobiDB-lite"/>
    </source>
</evidence>
<evidence type="ECO:0008006" key="4">
    <source>
        <dbReference type="Google" id="ProtNLM"/>
    </source>
</evidence>
<reference evidence="2 3" key="1">
    <citation type="journal article" date="2021" name="bioRxiv">
        <title>Chromosome-scale and haplotype-resolved genome assembly of a tetraploid potato cultivar.</title>
        <authorList>
            <person name="Sun H."/>
            <person name="Jiao W.-B."/>
            <person name="Krause K."/>
            <person name="Campoy J.A."/>
            <person name="Goel M."/>
            <person name="Folz-Donahue K."/>
            <person name="Kukat C."/>
            <person name="Huettel B."/>
            <person name="Schneeberger K."/>
        </authorList>
    </citation>
    <scope>NUCLEOTIDE SEQUENCE [LARGE SCALE GENOMIC DNA]</scope>
    <source>
        <strain evidence="2">SolTubOtavaFocal</strain>
        <tissue evidence="2">Leaves</tissue>
    </source>
</reference>
<gene>
    <name evidence="2" type="ORF">KY290_017392</name>
</gene>
<name>A0ABQ7VCN7_SOLTU</name>
<protein>
    <recommendedName>
        <fullName evidence="4">CCHC-type domain-containing protein</fullName>
    </recommendedName>
</protein>
<organism evidence="2 3">
    <name type="scientific">Solanum tuberosum</name>
    <name type="common">Potato</name>
    <dbReference type="NCBI Taxonomy" id="4113"/>
    <lineage>
        <taxon>Eukaryota</taxon>
        <taxon>Viridiplantae</taxon>
        <taxon>Streptophyta</taxon>
        <taxon>Embryophyta</taxon>
        <taxon>Tracheophyta</taxon>
        <taxon>Spermatophyta</taxon>
        <taxon>Magnoliopsida</taxon>
        <taxon>eudicotyledons</taxon>
        <taxon>Gunneridae</taxon>
        <taxon>Pentapetalae</taxon>
        <taxon>asterids</taxon>
        <taxon>lamiids</taxon>
        <taxon>Solanales</taxon>
        <taxon>Solanaceae</taxon>
        <taxon>Solanoideae</taxon>
        <taxon>Solaneae</taxon>
        <taxon>Solanum</taxon>
    </lineage>
</organism>
<dbReference type="EMBL" id="JAIVGD010000013">
    <property type="protein sequence ID" value="KAH0761319.1"/>
    <property type="molecule type" value="Genomic_DNA"/>
</dbReference>
<feature type="compositionally biased region" description="Polar residues" evidence="1">
    <location>
        <begin position="48"/>
        <end position="70"/>
    </location>
</feature>
<accession>A0ABQ7VCN7</accession>
<keyword evidence="3" id="KW-1185">Reference proteome</keyword>